<evidence type="ECO:0000313" key="1">
    <source>
        <dbReference type="EMBL" id="KAJ1677899.1"/>
    </source>
</evidence>
<evidence type="ECO:0000313" key="2">
    <source>
        <dbReference type="Proteomes" id="UP001145114"/>
    </source>
</evidence>
<name>A0ACC1HU85_9FUNG</name>
<reference evidence="1" key="1">
    <citation type="submission" date="2022-06" db="EMBL/GenBank/DDBJ databases">
        <title>Phylogenomic reconstructions and comparative analyses of Kickxellomycotina fungi.</title>
        <authorList>
            <person name="Reynolds N.K."/>
            <person name="Stajich J.E."/>
            <person name="Barry K."/>
            <person name="Grigoriev I.V."/>
            <person name="Crous P."/>
            <person name="Smith M.E."/>
        </authorList>
    </citation>
    <scope>NUCLEOTIDE SEQUENCE</scope>
    <source>
        <strain evidence="1">RSA 2271</strain>
    </source>
</reference>
<feature type="non-terminal residue" evidence="1">
    <location>
        <position position="1"/>
    </location>
</feature>
<comment type="caution">
    <text evidence="1">The sequence shown here is derived from an EMBL/GenBank/DDBJ whole genome shotgun (WGS) entry which is preliminary data.</text>
</comment>
<organism evidence="1 2">
    <name type="scientific">Spiromyces aspiralis</name>
    <dbReference type="NCBI Taxonomy" id="68401"/>
    <lineage>
        <taxon>Eukaryota</taxon>
        <taxon>Fungi</taxon>
        <taxon>Fungi incertae sedis</taxon>
        <taxon>Zoopagomycota</taxon>
        <taxon>Kickxellomycotina</taxon>
        <taxon>Kickxellomycetes</taxon>
        <taxon>Kickxellales</taxon>
        <taxon>Kickxellaceae</taxon>
        <taxon>Spiromyces</taxon>
    </lineage>
</organism>
<dbReference type="EMBL" id="JAMZIH010001793">
    <property type="protein sequence ID" value="KAJ1677899.1"/>
    <property type="molecule type" value="Genomic_DNA"/>
</dbReference>
<gene>
    <name evidence="1" type="ORF">EV182_005210</name>
</gene>
<accession>A0ACC1HU85</accession>
<sequence length="131" mass="15033">AEPHYCQGGRTHRPVDRLCHRAPVVAPRCDLGHRHHRLHHPHVPPKGPHLDPASRPGSYVCPGTHHPWRPWHCCRGLAFKHSPRRQAGPSLRELRAPTPPPGCRGQPFILAIKRRRGHRGYPRLDYYNFPV</sequence>
<protein>
    <submittedName>
        <fullName evidence="1">Uncharacterized protein</fullName>
    </submittedName>
</protein>
<feature type="non-terminal residue" evidence="1">
    <location>
        <position position="131"/>
    </location>
</feature>
<keyword evidence="2" id="KW-1185">Reference proteome</keyword>
<dbReference type="Proteomes" id="UP001145114">
    <property type="component" value="Unassembled WGS sequence"/>
</dbReference>
<proteinExistence type="predicted"/>